<dbReference type="EMBL" id="LSSN01000159">
    <property type="protein sequence ID" value="OMJ25487.1"/>
    <property type="molecule type" value="Genomic_DNA"/>
</dbReference>
<feature type="transmembrane region" description="Helical" evidence="1">
    <location>
        <begin position="72"/>
        <end position="95"/>
    </location>
</feature>
<feature type="transmembrane region" description="Helical" evidence="1">
    <location>
        <begin position="17"/>
        <end position="40"/>
    </location>
</feature>
<dbReference type="OrthoDB" id="10356842at2759"/>
<evidence type="ECO:0000313" key="2">
    <source>
        <dbReference type="EMBL" id="OMJ25487.1"/>
    </source>
</evidence>
<keyword evidence="1" id="KW-0472">Membrane</keyword>
<keyword evidence="1" id="KW-0812">Transmembrane</keyword>
<dbReference type="Proteomes" id="UP000187283">
    <property type="component" value="Unassembled WGS sequence"/>
</dbReference>
<gene>
    <name evidence="2" type="ORF">AYI70_g865</name>
</gene>
<evidence type="ECO:0000313" key="3">
    <source>
        <dbReference type="Proteomes" id="UP000187283"/>
    </source>
</evidence>
<proteinExistence type="predicted"/>
<sequence length="159" mass="17998">MDKISFLKRPGSQAPEIYSIVIGVITFIAAAFLATIPLIIRSRERRSAIEEAEKPQSVIILRKLKKPFFQIICAYIMGILWISAAVSISTLINVFQDNIKLCLDSNLSTSRSHCIDLIVGCAFSWFVFLLWTILAFSFNYKSKMVSEENYYLNASRGSM</sequence>
<evidence type="ECO:0000256" key="1">
    <source>
        <dbReference type="SAM" id="Phobius"/>
    </source>
</evidence>
<keyword evidence="1" id="KW-1133">Transmembrane helix</keyword>
<dbReference type="AlphaFoldDB" id="A0A1R1YEZ5"/>
<name>A0A1R1YEZ5_9FUNG</name>
<keyword evidence="3" id="KW-1185">Reference proteome</keyword>
<protein>
    <submittedName>
        <fullName evidence="2">Uncharacterized protein</fullName>
    </submittedName>
</protein>
<accession>A0A1R1YEZ5</accession>
<reference evidence="2 3" key="1">
    <citation type="submission" date="2017-01" db="EMBL/GenBank/DDBJ databases">
        <authorList>
            <person name="Mah S.A."/>
            <person name="Swanson W.J."/>
            <person name="Moy G.W."/>
            <person name="Vacquier V.D."/>
        </authorList>
    </citation>
    <scope>NUCLEOTIDE SEQUENCE [LARGE SCALE GENOMIC DNA]</scope>
    <source>
        <strain evidence="2 3">GSMNP</strain>
    </source>
</reference>
<comment type="caution">
    <text evidence="2">The sequence shown here is derived from an EMBL/GenBank/DDBJ whole genome shotgun (WGS) entry which is preliminary data.</text>
</comment>
<organism evidence="2 3">
    <name type="scientific">Smittium culicis</name>
    <dbReference type="NCBI Taxonomy" id="133412"/>
    <lineage>
        <taxon>Eukaryota</taxon>
        <taxon>Fungi</taxon>
        <taxon>Fungi incertae sedis</taxon>
        <taxon>Zoopagomycota</taxon>
        <taxon>Kickxellomycotina</taxon>
        <taxon>Harpellomycetes</taxon>
        <taxon>Harpellales</taxon>
        <taxon>Legeriomycetaceae</taxon>
        <taxon>Smittium</taxon>
    </lineage>
</organism>
<feature type="transmembrane region" description="Helical" evidence="1">
    <location>
        <begin position="115"/>
        <end position="136"/>
    </location>
</feature>